<dbReference type="AlphaFoldDB" id="V6LR36"/>
<evidence type="ECO:0000313" key="1">
    <source>
        <dbReference type="EMBL" id="EST46156.1"/>
    </source>
</evidence>
<sequence>MYSQQLNVDYFKLIRQFLDNSTEIKHIFKDIVVFKHRKPGNTVLQVLQLFALYIYSDWCVSIISYSHGL</sequence>
<gene>
    <name evidence="1" type="ORF">SS50377_13748</name>
</gene>
<protein>
    <submittedName>
        <fullName evidence="1">Uncharacterized protein</fullName>
    </submittedName>
</protein>
<name>V6LR36_9EUKA</name>
<organism evidence="1">
    <name type="scientific">Spironucleus salmonicida</name>
    <dbReference type="NCBI Taxonomy" id="348837"/>
    <lineage>
        <taxon>Eukaryota</taxon>
        <taxon>Metamonada</taxon>
        <taxon>Diplomonadida</taxon>
        <taxon>Hexamitidae</taxon>
        <taxon>Hexamitinae</taxon>
        <taxon>Spironucleus</taxon>
    </lineage>
</organism>
<dbReference type="EMBL" id="KI546083">
    <property type="protein sequence ID" value="EST46156.1"/>
    <property type="molecule type" value="Genomic_DNA"/>
</dbReference>
<reference evidence="1" key="1">
    <citation type="journal article" date="2014" name="PLoS Genet.">
        <title>The Genome of Spironucleus salmonicida Highlights a Fish Pathogen Adapted to Fluctuating Environments.</title>
        <authorList>
            <person name="Xu F."/>
            <person name="Jerlstrom-Hultqvist J."/>
            <person name="Einarsson E."/>
            <person name="Astvaldsson A."/>
            <person name="Svard S.G."/>
            <person name="Andersson J.O."/>
        </authorList>
    </citation>
    <scope>NUCLEOTIDE SEQUENCE</scope>
</reference>
<proteinExistence type="predicted"/>
<accession>V6LR36</accession>